<dbReference type="OrthoDB" id="5429132at2759"/>
<dbReference type="EMBL" id="CAJVRL010000037">
    <property type="protein sequence ID" value="CAG8950299.1"/>
    <property type="molecule type" value="Genomic_DNA"/>
</dbReference>
<dbReference type="Proteomes" id="UP000696280">
    <property type="component" value="Unassembled WGS sequence"/>
</dbReference>
<organism evidence="6 7">
    <name type="scientific">Hymenoscyphus fraxineus</name>
    <dbReference type="NCBI Taxonomy" id="746836"/>
    <lineage>
        <taxon>Eukaryota</taxon>
        <taxon>Fungi</taxon>
        <taxon>Dikarya</taxon>
        <taxon>Ascomycota</taxon>
        <taxon>Pezizomycotina</taxon>
        <taxon>Leotiomycetes</taxon>
        <taxon>Helotiales</taxon>
        <taxon>Helotiaceae</taxon>
        <taxon>Hymenoscyphus</taxon>
    </lineage>
</organism>
<comment type="similarity">
    <text evidence="2">Belongs to the SLX9 family.</text>
</comment>
<gene>
    <name evidence="6" type="ORF">HYFRA_00006792</name>
</gene>
<accession>A0A9N9PFE7</accession>
<dbReference type="AlphaFoldDB" id="A0A9N9PFE7"/>
<comment type="caution">
    <text evidence="6">The sequence shown here is derived from an EMBL/GenBank/DDBJ whole genome shotgun (WGS) entry which is preliminary data.</text>
</comment>
<feature type="compositionally biased region" description="Basic residues" evidence="5">
    <location>
        <begin position="24"/>
        <end position="36"/>
    </location>
</feature>
<dbReference type="InterPro" id="IPR028160">
    <property type="entry name" value="Slx9-like"/>
</dbReference>
<feature type="compositionally biased region" description="Polar residues" evidence="5">
    <location>
        <begin position="1"/>
        <end position="13"/>
    </location>
</feature>
<feature type="region of interest" description="Disordered" evidence="5">
    <location>
        <begin position="159"/>
        <end position="178"/>
    </location>
</feature>
<name>A0A9N9PFE7_9HELO</name>
<dbReference type="Pfam" id="PF15341">
    <property type="entry name" value="SLX9"/>
    <property type="match status" value="1"/>
</dbReference>
<evidence type="ECO:0000313" key="7">
    <source>
        <dbReference type="Proteomes" id="UP000696280"/>
    </source>
</evidence>
<evidence type="ECO:0000256" key="4">
    <source>
        <dbReference type="ARBA" id="ARBA00023242"/>
    </source>
</evidence>
<evidence type="ECO:0000313" key="6">
    <source>
        <dbReference type="EMBL" id="CAG8950299.1"/>
    </source>
</evidence>
<evidence type="ECO:0000256" key="1">
    <source>
        <dbReference type="ARBA" id="ARBA00004604"/>
    </source>
</evidence>
<evidence type="ECO:0000256" key="2">
    <source>
        <dbReference type="ARBA" id="ARBA00011022"/>
    </source>
</evidence>
<feature type="region of interest" description="Disordered" evidence="5">
    <location>
        <begin position="132"/>
        <end position="153"/>
    </location>
</feature>
<proteinExistence type="inferred from homology"/>
<keyword evidence="7" id="KW-1185">Reference proteome</keyword>
<dbReference type="GO" id="GO:0005730">
    <property type="term" value="C:nucleolus"/>
    <property type="evidence" value="ECO:0007669"/>
    <property type="project" value="UniProtKB-SubCell"/>
</dbReference>
<feature type="compositionally biased region" description="Basic residues" evidence="5">
    <location>
        <begin position="88"/>
        <end position="100"/>
    </location>
</feature>
<evidence type="ECO:0000256" key="3">
    <source>
        <dbReference type="ARBA" id="ARBA00021321"/>
    </source>
</evidence>
<protein>
    <recommendedName>
        <fullName evidence="3">Ribosome biogenesis protein SLX9</fullName>
    </recommendedName>
</protein>
<comment type="subcellular location">
    <subcellularLocation>
        <location evidence="1">Nucleus</location>
        <location evidence="1">Nucleolus</location>
    </subcellularLocation>
</comment>
<feature type="region of interest" description="Disordered" evidence="5">
    <location>
        <begin position="1"/>
        <end position="100"/>
    </location>
</feature>
<feature type="compositionally biased region" description="Low complexity" evidence="5">
    <location>
        <begin position="53"/>
        <end position="67"/>
    </location>
</feature>
<keyword evidence="4" id="KW-0539">Nucleus</keyword>
<sequence>MVSPSTIQPTHLPTNIPIKAPTAPKKRPSIRSKTASKPRSGSGLIARPEPKETPTTTTTTTSSSFPSTKKDKRLIKSSTFLNRISKPSTKKPLKRRRPSKKLITTLESLGDALPELVESSKKGDAELEKVAMKSLTSGKGSMKRRGKVERVERERFGRNLATLMREQDGVSKPVSGEGGGVERFRALREWIGKTMEKEEAFGGKE</sequence>
<dbReference type="GO" id="GO:0030688">
    <property type="term" value="C:preribosome, small subunit precursor"/>
    <property type="evidence" value="ECO:0007669"/>
    <property type="project" value="InterPro"/>
</dbReference>
<reference evidence="6" key="1">
    <citation type="submission" date="2021-07" db="EMBL/GenBank/DDBJ databases">
        <authorList>
            <person name="Durling M."/>
        </authorList>
    </citation>
    <scope>NUCLEOTIDE SEQUENCE</scope>
</reference>
<dbReference type="GO" id="GO:0030686">
    <property type="term" value="C:90S preribosome"/>
    <property type="evidence" value="ECO:0007669"/>
    <property type="project" value="InterPro"/>
</dbReference>
<dbReference type="GO" id="GO:0000462">
    <property type="term" value="P:maturation of SSU-rRNA from tricistronic rRNA transcript (SSU-rRNA, 5.8S rRNA, LSU-rRNA)"/>
    <property type="evidence" value="ECO:0007669"/>
    <property type="project" value="InterPro"/>
</dbReference>
<evidence type="ECO:0000256" key="5">
    <source>
        <dbReference type="SAM" id="MobiDB-lite"/>
    </source>
</evidence>